<dbReference type="EMBL" id="JAAAJB010000015">
    <property type="protein sequence ID" value="KAG0269946.1"/>
    <property type="molecule type" value="Genomic_DNA"/>
</dbReference>
<dbReference type="PROSITE" id="PS00028">
    <property type="entry name" value="ZINC_FINGER_C2H2_1"/>
    <property type="match status" value="1"/>
</dbReference>
<name>A0A9P6QL28_9FUNG</name>
<feature type="region of interest" description="Disordered" evidence="4">
    <location>
        <begin position="94"/>
        <end position="156"/>
    </location>
</feature>
<protein>
    <recommendedName>
        <fullName evidence="5">C2H2-type domain-containing protein</fullName>
    </recommendedName>
</protein>
<evidence type="ECO:0000313" key="7">
    <source>
        <dbReference type="Proteomes" id="UP000807716"/>
    </source>
</evidence>
<evidence type="ECO:0000313" key="6">
    <source>
        <dbReference type="EMBL" id="KAG0269946.1"/>
    </source>
</evidence>
<feature type="compositionally biased region" description="Low complexity" evidence="4">
    <location>
        <begin position="124"/>
        <end position="138"/>
    </location>
</feature>
<dbReference type="GO" id="GO:0003676">
    <property type="term" value="F:nucleic acid binding"/>
    <property type="evidence" value="ECO:0007669"/>
    <property type="project" value="InterPro"/>
</dbReference>
<proteinExistence type="predicted"/>
<sequence length="553" mass="59362">MDIDIFAPVSCPEPYSLDLVTIASRFSTHGLARSASADTIKVPAGLPSSRQTGGHLKSNVTSNITSSKGLDTRLNCSLCKKSFGTEATWASHQKSAKHQAAVKEAEKKEKNASKKVGGQGQNKGGARPATPAAATAKATSSVLPEMQSPQPDSPELAGALQSLQKAEAAAKTHPSLVAPVLWKAVKVLWTHKLYKDTKDGLLLLISILENLQKNNSSGATPQQGNLTPTQINLTLYLARLAAARLVVYETPHAACEYYVDAIQGRWQMPASTFQMYSERIALTPADQLMAHVHDFLEKHDKTQKLVRHPEPAPATTTESTSAPAAPKKQPDPNLKLLTVLTEMGSLLAQSSSSSSASSTSPPQRRGGNNSNNTLTSGERSQAEFALAALTMALAIARFDPDQTIGGGAALAPTLMRRRAMIYKRLGMPHYASQCYSETASMPGCAPSDRAWDEFQALLLALEADDPIRVQGSLKRAAASSLLDTYLDAQVLIMMANAIESADDDVLENDVCTHVDHLRLLVQTGVTDQLLMAKHCPQFEFLGIVDRIHSLVLS</sequence>
<feature type="domain" description="C2H2-type" evidence="5">
    <location>
        <begin position="76"/>
        <end position="98"/>
    </location>
</feature>
<feature type="compositionally biased region" description="Low complexity" evidence="4">
    <location>
        <begin position="313"/>
        <end position="326"/>
    </location>
</feature>
<gene>
    <name evidence="6" type="ORF">DFQ27_001495</name>
</gene>
<feature type="compositionally biased region" description="Polar residues" evidence="4">
    <location>
        <begin position="139"/>
        <end position="150"/>
    </location>
</feature>
<keyword evidence="7" id="KW-1185">Reference proteome</keyword>
<feature type="compositionally biased region" description="Polar residues" evidence="4">
    <location>
        <begin position="48"/>
        <end position="64"/>
    </location>
</feature>
<dbReference type="Proteomes" id="UP000807716">
    <property type="component" value="Unassembled WGS sequence"/>
</dbReference>
<evidence type="ECO:0000256" key="2">
    <source>
        <dbReference type="ARBA" id="ARBA00022771"/>
    </source>
</evidence>
<accession>A0A9P6QL28</accession>
<feature type="compositionally biased region" description="Basic and acidic residues" evidence="4">
    <location>
        <begin position="101"/>
        <end position="112"/>
    </location>
</feature>
<feature type="region of interest" description="Disordered" evidence="4">
    <location>
        <begin position="302"/>
        <end position="331"/>
    </location>
</feature>
<comment type="caution">
    <text evidence="6">The sequence shown here is derived from an EMBL/GenBank/DDBJ whole genome shotgun (WGS) entry which is preliminary data.</text>
</comment>
<evidence type="ECO:0000256" key="3">
    <source>
        <dbReference type="ARBA" id="ARBA00022833"/>
    </source>
</evidence>
<dbReference type="SMART" id="SM00451">
    <property type="entry name" value="ZnF_U1"/>
    <property type="match status" value="1"/>
</dbReference>
<dbReference type="Gene3D" id="3.30.160.60">
    <property type="entry name" value="Classic Zinc Finger"/>
    <property type="match status" value="1"/>
</dbReference>
<dbReference type="InterPro" id="IPR036236">
    <property type="entry name" value="Znf_C2H2_sf"/>
</dbReference>
<dbReference type="GO" id="GO:0008270">
    <property type="term" value="F:zinc ion binding"/>
    <property type="evidence" value="ECO:0007669"/>
    <property type="project" value="UniProtKB-KW"/>
</dbReference>
<keyword evidence="3" id="KW-0862">Zinc</keyword>
<keyword evidence="1" id="KW-0479">Metal-binding</keyword>
<reference evidence="6" key="1">
    <citation type="journal article" date="2020" name="Fungal Divers.">
        <title>Resolving the Mortierellaceae phylogeny through synthesis of multi-gene phylogenetics and phylogenomics.</title>
        <authorList>
            <person name="Vandepol N."/>
            <person name="Liber J."/>
            <person name="Desiro A."/>
            <person name="Na H."/>
            <person name="Kennedy M."/>
            <person name="Barry K."/>
            <person name="Grigoriev I.V."/>
            <person name="Miller A.N."/>
            <person name="O'Donnell K."/>
            <person name="Stajich J.E."/>
            <person name="Bonito G."/>
        </authorList>
    </citation>
    <scope>NUCLEOTIDE SEQUENCE</scope>
    <source>
        <strain evidence="6">BC1065</strain>
    </source>
</reference>
<dbReference type="SUPFAM" id="SSF57667">
    <property type="entry name" value="beta-beta-alpha zinc fingers"/>
    <property type="match status" value="1"/>
</dbReference>
<dbReference type="Pfam" id="PF12171">
    <property type="entry name" value="zf-C2H2_jaz"/>
    <property type="match status" value="1"/>
</dbReference>
<dbReference type="OrthoDB" id="2108430at2759"/>
<dbReference type="InterPro" id="IPR013087">
    <property type="entry name" value="Znf_C2H2_type"/>
</dbReference>
<keyword evidence="2" id="KW-0863">Zinc-finger</keyword>
<dbReference type="AlphaFoldDB" id="A0A9P6QL28"/>
<evidence type="ECO:0000256" key="4">
    <source>
        <dbReference type="SAM" id="MobiDB-lite"/>
    </source>
</evidence>
<feature type="region of interest" description="Disordered" evidence="4">
    <location>
        <begin position="43"/>
        <end position="64"/>
    </location>
</feature>
<dbReference type="InterPro" id="IPR003604">
    <property type="entry name" value="Matrin/U1-like-C_Znf_C2H2"/>
</dbReference>
<dbReference type="InterPro" id="IPR022755">
    <property type="entry name" value="Znf_C2H2_jaz"/>
</dbReference>
<organism evidence="6 7">
    <name type="scientific">Actinomortierella ambigua</name>
    <dbReference type="NCBI Taxonomy" id="1343610"/>
    <lineage>
        <taxon>Eukaryota</taxon>
        <taxon>Fungi</taxon>
        <taxon>Fungi incertae sedis</taxon>
        <taxon>Mucoromycota</taxon>
        <taxon>Mortierellomycotina</taxon>
        <taxon>Mortierellomycetes</taxon>
        <taxon>Mortierellales</taxon>
        <taxon>Mortierellaceae</taxon>
        <taxon>Actinomortierella</taxon>
    </lineage>
</organism>
<evidence type="ECO:0000256" key="1">
    <source>
        <dbReference type="ARBA" id="ARBA00022723"/>
    </source>
</evidence>
<feature type="region of interest" description="Disordered" evidence="4">
    <location>
        <begin position="348"/>
        <end position="378"/>
    </location>
</feature>
<evidence type="ECO:0000259" key="5">
    <source>
        <dbReference type="PROSITE" id="PS00028"/>
    </source>
</evidence>